<keyword evidence="1" id="KW-0812">Transmembrane</keyword>
<gene>
    <name evidence="4" type="ORF">MPIPNATIZW_LOCUS9972</name>
</gene>
<feature type="signal peptide" evidence="2">
    <location>
        <begin position="1"/>
        <end position="15"/>
    </location>
</feature>
<dbReference type="Gene3D" id="2.60.40.10">
    <property type="entry name" value="Immunoglobulins"/>
    <property type="match status" value="1"/>
</dbReference>
<keyword evidence="5" id="KW-1185">Reference proteome</keyword>
<dbReference type="InterPro" id="IPR042948">
    <property type="entry name" value="TIGIT"/>
</dbReference>
<name>A0ABN9ZTU2_PIPNA</name>
<dbReference type="Proteomes" id="UP001314169">
    <property type="component" value="Chromosome 2"/>
</dbReference>
<keyword evidence="1" id="KW-1133">Transmembrane helix</keyword>
<dbReference type="InterPro" id="IPR013783">
    <property type="entry name" value="Ig-like_fold"/>
</dbReference>
<evidence type="ECO:0000313" key="5">
    <source>
        <dbReference type="Proteomes" id="UP001314169"/>
    </source>
</evidence>
<dbReference type="SMART" id="SM00406">
    <property type="entry name" value="IGv"/>
    <property type="match status" value="1"/>
</dbReference>
<reference evidence="4" key="1">
    <citation type="submission" date="2023-12" db="EMBL/GenBank/DDBJ databases">
        <authorList>
            <person name="Brown T."/>
        </authorList>
    </citation>
    <scope>NUCLEOTIDE SEQUENCE</scope>
</reference>
<dbReference type="PANTHER" id="PTHR47734:SF1">
    <property type="entry name" value="T-CELL IMMUNORECEPTOR WITH IG AND ITIM DOMAINS"/>
    <property type="match status" value="1"/>
</dbReference>
<keyword evidence="2" id="KW-0732">Signal</keyword>
<accession>A0ABN9ZTU2</accession>
<proteinExistence type="predicted"/>
<evidence type="ECO:0000313" key="4">
    <source>
        <dbReference type="EMBL" id="CAK6441666.1"/>
    </source>
</evidence>
<evidence type="ECO:0000256" key="1">
    <source>
        <dbReference type="SAM" id="Phobius"/>
    </source>
</evidence>
<feature type="domain" description="Ig-like" evidence="3">
    <location>
        <begin position="25"/>
        <end position="109"/>
    </location>
</feature>
<dbReference type="InterPro" id="IPR036179">
    <property type="entry name" value="Ig-like_dom_sf"/>
</dbReference>
<dbReference type="PROSITE" id="PS50835">
    <property type="entry name" value="IG_LIKE"/>
    <property type="match status" value="1"/>
</dbReference>
<dbReference type="EMBL" id="OY882859">
    <property type="protein sequence ID" value="CAK6441666.1"/>
    <property type="molecule type" value="Genomic_DNA"/>
</dbReference>
<evidence type="ECO:0000256" key="2">
    <source>
        <dbReference type="SAM" id="SignalP"/>
    </source>
</evidence>
<dbReference type="InterPro" id="IPR007110">
    <property type="entry name" value="Ig-like_dom"/>
</dbReference>
<dbReference type="PANTHER" id="PTHR47734">
    <property type="entry name" value="T-CELL IMMUNORECEPTOR WITH IG AND ITIM DOMAINS PROTEIN, TIGIT"/>
    <property type="match status" value="1"/>
</dbReference>
<dbReference type="InterPro" id="IPR013106">
    <property type="entry name" value="Ig_V-set"/>
</dbReference>
<dbReference type="SMART" id="SM00409">
    <property type="entry name" value="IG"/>
    <property type="match status" value="1"/>
</dbReference>
<evidence type="ECO:0000259" key="3">
    <source>
        <dbReference type="PROSITE" id="PS50835"/>
    </source>
</evidence>
<dbReference type="InterPro" id="IPR003599">
    <property type="entry name" value="Ig_sub"/>
</dbReference>
<feature type="chain" id="PRO_5046296980" description="Ig-like domain-containing protein" evidence="2">
    <location>
        <begin position="16"/>
        <end position="245"/>
    </location>
</feature>
<keyword evidence="1" id="KW-0472">Membrane</keyword>
<feature type="transmembrane region" description="Helical" evidence="1">
    <location>
        <begin position="139"/>
        <end position="163"/>
    </location>
</feature>
<dbReference type="SUPFAM" id="SSF48726">
    <property type="entry name" value="Immunoglobulin"/>
    <property type="match status" value="1"/>
</dbReference>
<sequence length="245" mass="26481">MRWCLLLIWAQGLRQAPLLASGAVPGRLGTAGNISAEEGSSVTLQCHLSSTSATVTQVDWTQQGRFLAIHHAESGWSVYPAFRERVVPRPDLGLTLQALTANDTGVYSCIYHTFPDGIYRGRLFLEVLRSSGAGHLPGLLLPLLGVLLLVVICTVVTAVVMLARKKKFLRIRSAESGLRSVPCGQEEWELRVPAAPASCVGVEAAAAGSGSCREQRDDDYDEPHDYFNVLSYRSLGDISFPAETG</sequence>
<organism evidence="4 5">
    <name type="scientific">Pipistrellus nathusii</name>
    <name type="common">Nathusius' pipistrelle</name>
    <dbReference type="NCBI Taxonomy" id="59473"/>
    <lineage>
        <taxon>Eukaryota</taxon>
        <taxon>Metazoa</taxon>
        <taxon>Chordata</taxon>
        <taxon>Craniata</taxon>
        <taxon>Vertebrata</taxon>
        <taxon>Euteleostomi</taxon>
        <taxon>Mammalia</taxon>
        <taxon>Eutheria</taxon>
        <taxon>Laurasiatheria</taxon>
        <taxon>Chiroptera</taxon>
        <taxon>Yangochiroptera</taxon>
        <taxon>Vespertilionidae</taxon>
        <taxon>Pipistrellus</taxon>
    </lineage>
</organism>
<dbReference type="Pfam" id="PF07686">
    <property type="entry name" value="V-set"/>
    <property type="match status" value="1"/>
</dbReference>
<protein>
    <recommendedName>
        <fullName evidence="3">Ig-like domain-containing protein</fullName>
    </recommendedName>
</protein>